<keyword evidence="4" id="KW-1185">Reference proteome</keyword>
<dbReference type="Proteomes" id="UP000185479">
    <property type="component" value="Chromosome"/>
</dbReference>
<dbReference type="KEGG" id="cfc:CFLV_02740"/>
<feature type="region of interest" description="Disordered" evidence="1">
    <location>
        <begin position="304"/>
        <end position="338"/>
    </location>
</feature>
<protein>
    <recommendedName>
        <fullName evidence="2">HNH nuclease domain-containing protein</fullName>
    </recommendedName>
</protein>
<evidence type="ECO:0000256" key="1">
    <source>
        <dbReference type="SAM" id="MobiDB-lite"/>
    </source>
</evidence>
<dbReference type="GO" id="GO:0003676">
    <property type="term" value="F:nucleic acid binding"/>
    <property type="evidence" value="ECO:0007669"/>
    <property type="project" value="InterPro"/>
</dbReference>
<evidence type="ECO:0000259" key="2">
    <source>
        <dbReference type="SMART" id="SM00507"/>
    </source>
</evidence>
<organism evidence="3 4">
    <name type="scientific">Corynebacterium flavescens</name>
    <dbReference type="NCBI Taxonomy" id="28028"/>
    <lineage>
        <taxon>Bacteria</taxon>
        <taxon>Bacillati</taxon>
        <taxon>Actinomycetota</taxon>
        <taxon>Actinomycetes</taxon>
        <taxon>Mycobacteriales</taxon>
        <taxon>Corynebacteriaceae</taxon>
        <taxon>Corynebacterium</taxon>
    </lineage>
</organism>
<dbReference type="Gene3D" id="1.10.30.50">
    <property type="match status" value="1"/>
</dbReference>
<proteinExistence type="predicted"/>
<dbReference type="RefSeq" id="WP_075730994.1">
    <property type="nucleotide sequence ID" value="NZ_CP009246.1"/>
</dbReference>
<evidence type="ECO:0000313" key="3">
    <source>
        <dbReference type="EMBL" id="APT86214.1"/>
    </source>
</evidence>
<dbReference type="SMART" id="SM00507">
    <property type="entry name" value="HNHc"/>
    <property type="match status" value="1"/>
</dbReference>
<feature type="compositionally biased region" description="Pro residues" evidence="1">
    <location>
        <begin position="329"/>
        <end position="338"/>
    </location>
</feature>
<dbReference type="InterPro" id="IPR002711">
    <property type="entry name" value="HNH"/>
</dbReference>
<dbReference type="GO" id="GO:0004519">
    <property type="term" value="F:endonuclease activity"/>
    <property type="evidence" value="ECO:0007669"/>
    <property type="project" value="InterPro"/>
</dbReference>
<evidence type="ECO:0000313" key="4">
    <source>
        <dbReference type="Proteomes" id="UP000185479"/>
    </source>
</evidence>
<dbReference type="OrthoDB" id="4412276at2"/>
<name>A0A1L7CK18_CORFL</name>
<dbReference type="STRING" id="28028.CFLV_02740"/>
<accession>A0A1L7CK18</accession>
<dbReference type="AlphaFoldDB" id="A0A1L7CK18"/>
<sequence length="338" mass="37255">MGLQEYFAQLSRGVDLVAECSGLSVPDLEKIGASTQDAAELIGLHTIYFGPTPYTGKQRSAVCAARRNGHTLSTLHQIESFTRRVKEQRAAWNLRVELCATPSEQVTAVARRRLREMRVPRTYCERALLRQHPNGLATLTVTGNGLDMADAFRTIDQQHPGKSFIARMLGKAGAAPAARTRVTTMAVLQLEDYGKLVRRERDDVMVRTTSGTVITGAQLVERACAEEGLVTIISRTHGPVDLYRFERFASVKQRTMLAAEHPTCAWPGCNIPAERGQFHHLTPWSHGGETNVANLVTLCNYHNGVNDDDPNAPPRRGRLTREGGKIIWQPPPGDKVSG</sequence>
<gene>
    <name evidence="3" type="ORF">CFLV_02740</name>
</gene>
<feature type="domain" description="HNH nuclease" evidence="2">
    <location>
        <begin position="252"/>
        <end position="304"/>
    </location>
</feature>
<dbReference type="CDD" id="cd00085">
    <property type="entry name" value="HNHc"/>
    <property type="match status" value="1"/>
</dbReference>
<dbReference type="Pfam" id="PF01844">
    <property type="entry name" value="HNH"/>
    <property type="match status" value="1"/>
</dbReference>
<dbReference type="GeneID" id="82879638"/>
<dbReference type="EMBL" id="CP009246">
    <property type="protein sequence ID" value="APT86214.1"/>
    <property type="molecule type" value="Genomic_DNA"/>
</dbReference>
<reference evidence="3 4" key="1">
    <citation type="submission" date="2014-08" db="EMBL/GenBank/DDBJ databases">
        <title>Complete genome sequence of Corynebacterium flavescens OJ8(T)(=DSM 20296(T)), isolated from cheese.</title>
        <authorList>
            <person name="Ruckert C."/>
            <person name="Albersmeier A."/>
            <person name="Winkler A."/>
            <person name="Kalinowski J."/>
        </authorList>
    </citation>
    <scope>NUCLEOTIDE SEQUENCE [LARGE SCALE GENOMIC DNA]</scope>
    <source>
        <strain evidence="3 4">OJ8</strain>
    </source>
</reference>
<dbReference type="InterPro" id="IPR003615">
    <property type="entry name" value="HNH_nuc"/>
</dbReference>
<dbReference type="GO" id="GO:0008270">
    <property type="term" value="F:zinc ion binding"/>
    <property type="evidence" value="ECO:0007669"/>
    <property type="project" value="InterPro"/>
</dbReference>